<proteinExistence type="predicted"/>
<protein>
    <submittedName>
        <fullName evidence="5">Response regulator transcription factor</fullName>
    </submittedName>
</protein>
<dbReference type="CDD" id="cd06170">
    <property type="entry name" value="LuxR_C_like"/>
    <property type="match status" value="1"/>
</dbReference>
<dbReference type="InterPro" id="IPR036388">
    <property type="entry name" value="WH-like_DNA-bd_sf"/>
</dbReference>
<dbReference type="Gene3D" id="1.10.10.10">
    <property type="entry name" value="Winged helix-like DNA-binding domain superfamily/Winged helix DNA-binding domain"/>
    <property type="match status" value="1"/>
</dbReference>
<dbReference type="InterPro" id="IPR016032">
    <property type="entry name" value="Sig_transdc_resp-reg_C-effctor"/>
</dbReference>
<feature type="domain" description="HTH luxR-type" evidence="4">
    <location>
        <begin position="313"/>
        <end position="378"/>
    </location>
</feature>
<dbReference type="PANTHER" id="PTHR44688">
    <property type="entry name" value="DNA-BINDING TRANSCRIPTIONAL ACTIVATOR DEVR_DOSR"/>
    <property type="match status" value="1"/>
</dbReference>
<dbReference type="SMART" id="SM00421">
    <property type="entry name" value="HTH_LUXR"/>
    <property type="match status" value="1"/>
</dbReference>
<accession>A0ABZ1B1A0</accession>
<dbReference type="InterPro" id="IPR000792">
    <property type="entry name" value="Tscrpt_reg_LuxR_C"/>
</dbReference>
<gene>
    <name evidence="5" type="ORF">U6N30_02010</name>
</gene>
<dbReference type="Proteomes" id="UP001324287">
    <property type="component" value="Chromosome"/>
</dbReference>
<dbReference type="PRINTS" id="PR00038">
    <property type="entry name" value="HTHLUXR"/>
</dbReference>
<dbReference type="RefSeq" id="WP_324275924.1">
    <property type="nucleotide sequence ID" value="NZ_CP141261.1"/>
</dbReference>
<dbReference type="SUPFAM" id="SSF46894">
    <property type="entry name" value="C-terminal effector domain of the bipartite response regulators"/>
    <property type="match status" value="1"/>
</dbReference>
<dbReference type="EMBL" id="CP141261">
    <property type="protein sequence ID" value="WRL64599.1"/>
    <property type="molecule type" value="Genomic_DNA"/>
</dbReference>
<keyword evidence="1" id="KW-0805">Transcription regulation</keyword>
<evidence type="ECO:0000259" key="4">
    <source>
        <dbReference type="PROSITE" id="PS50043"/>
    </source>
</evidence>
<evidence type="ECO:0000313" key="6">
    <source>
        <dbReference type="Proteomes" id="UP001324287"/>
    </source>
</evidence>
<dbReference type="PANTHER" id="PTHR44688:SF16">
    <property type="entry name" value="DNA-BINDING TRANSCRIPTIONAL ACTIVATOR DEVR_DOSR"/>
    <property type="match status" value="1"/>
</dbReference>
<evidence type="ECO:0000256" key="1">
    <source>
        <dbReference type="ARBA" id="ARBA00023015"/>
    </source>
</evidence>
<name>A0ABZ1B1A0_9ACTN</name>
<evidence type="ECO:0000256" key="2">
    <source>
        <dbReference type="ARBA" id="ARBA00023125"/>
    </source>
</evidence>
<sequence length="381" mass="40935">MLFNHATVAFEAGRVDEALTWTRRGTRRARDLGGDWSYYAAELRHLQVTALYMTGDWDGSLAEADLLARVPEMAAHVRADGLLVLVGRGDPAARERVDWARGLIPRLRAHILLDLVTAGSEIDLAAWNGDAQTALDVALAACRRLQQEWDDDHLGVLRLAGTALAPVADAAAAARRDGNSGTTDRWVAAGAELVAIARSAVEVYRRNYGDTMGVEARAWQARVEAEAARVDGTAAPEPWRAAVEAFGFGHVYEQARSRWRLAEALLETGDRAGAGEQAKAAHEVAVRLGAAPLRTALEGLIRRGRLDVAGVRTVDVSAVMTPREAEVLRLLAQGRTNRQIGAELYISEKTASVHVSNILGKLGANGRTEAVAIAAQRGLLA</sequence>
<dbReference type="PROSITE" id="PS50043">
    <property type="entry name" value="HTH_LUXR_2"/>
    <property type="match status" value="1"/>
</dbReference>
<keyword evidence="6" id="KW-1185">Reference proteome</keyword>
<keyword evidence="3" id="KW-0804">Transcription</keyword>
<evidence type="ECO:0000313" key="5">
    <source>
        <dbReference type="EMBL" id="WRL64599.1"/>
    </source>
</evidence>
<reference evidence="5 6" key="1">
    <citation type="submission" date="2023-12" db="EMBL/GenBank/DDBJ databases">
        <title>Blastococcus brunescens sp. nov., an actonobacterium isolated from sandstone collected in sahara desert.</title>
        <authorList>
            <person name="Gtari M."/>
            <person name="Ghodhbane F."/>
        </authorList>
    </citation>
    <scope>NUCLEOTIDE SEQUENCE [LARGE SCALE GENOMIC DNA]</scope>
    <source>
        <strain evidence="5 6">BMG 8361</strain>
    </source>
</reference>
<organism evidence="5 6">
    <name type="scientific">Blastococcus brunescens</name>
    <dbReference type="NCBI Taxonomy" id="1564165"/>
    <lineage>
        <taxon>Bacteria</taxon>
        <taxon>Bacillati</taxon>
        <taxon>Actinomycetota</taxon>
        <taxon>Actinomycetes</taxon>
        <taxon>Geodermatophilales</taxon>
        <taxon>Geodermatophilaceae</taxon>
        <taxon>Blastococcus</taxon>
    </lineage>
</organism>
<evidence type="ECO:0000256" key="3">
    <source>
        <dbReference type="ARBA" id="ARBA00023163"/>
    </source>
</evidence>
<keyword evidence="2" id="KW-0238">DNA-binding</keyword>
<dbReference type="Pfam" id="PF00196">
    <property type="entry name" value="GerE"/>
    <property type="match status" value="1"/>
</dbReference>